<keyword evidence="5" id="KW-0804">Transcription</keyword>
<organism evidence="10 11">
    <name type="scientific">Oopsacas minuta</name>
    <dbReference type="NCBI Taxonomy" id="111878"/>
    <lineage>
        <taxon>Eukaryota</taxon>
        <taxon>Metazoa</taxon>
        <taxon>Porifera</taxon>
        <taxon>Hexactinellida</taxon>
        <taxon>Hexasterophora</taxon>
        <taxon>Lyssacinosida</taxon>
        <taxon>Leucopsacidae</taxon>
        <taxon>Oopsacas</taxon>
    </lineage>
</organism>
<proteinExistence type="predicted"/>
<dbReference type="SMART" id="SM00425">
    <property type="entry name" value="TBOX"/>
    <property type="match status" value="1"/>
</dbReference>
<protein>
    <submittedName>
        <fullName evidence="10">Brachyury</fullName>
    </submittedName>
</protein>
<comment type="caution">
    <text evidence="7">Lacks conserved residue(s) required for the propagation of feature annotation.</text>
</comment>
<dbReference type="InterPro" id="IPR036960">
    <property type="entry name" value="T-box_sf"/>
</dbReference>
<dbReference type="PROSITE" id="PS50252">
    <property type="entry name" value="TBOX_3"/>
    <property type="match status" value="1"/>
</dbReference>
<dbReference type="SUPFAM" id="SSF49417">
    <property type="entry name" value="p53-like transcription factors"/>
    <property type="match status" value="1"/>
</dbReference>
<keyword evidence="6 7" id="KW-0539">Nucleus</keyword>
<dbReference type="Pfam" id="PF00907">
    <property type="entry name" value="T-box"/>
    <property type="match status" value="1"/>
</dbReference>
<evidence type="ECO:0000256" key="7">
    <source>
        <dbReference type="PROSITE-ProRule" id="PRU00201"/>
    </source>
</evidence>
<dbReference type="GO" id="GO:0000785">
    <property type="term" value="C:chromatin"/>
    <property type="evidence" value="ECO:0007669"/>
    <property type="project" value="TreeGrafter"/>
</dbReference>
<keyword evidence="4 7" id="KW-0238">DNA-binding</keyword>
<evidence type="ECO:0000313" key="10">
    <source>
        <dbReference type="EMBL" id="KAI6653354.1"/>
    </source>
</evidence>
<dbReference type="GO" id="GO:0000981">
    <property type="term" value="F:DNA-binding transcription factor activity, RNA polymerase II-specific"/>
    <property type="evidence" value="ECO:0007669"/>
    <property type="project" value="TreeGrafter"/>
</dbReference>
<name>A0AAV7JWT2_9METZ</name>
<evidence type="ECO:0000256" key="1">
    <source>
        <dbReference type="ARBA" id="ARBA00004123"/>
    </source>
</evidence>
<dbReference type="Gene3D" id="2.60.40.820">
    <property type="entry name" value="Transcription factor, T-box"/>
    <property type="match status" value="1"/>
</dbReference>
<accession>A0AAV7JWT2</accession>
<dbReference type="InterPro" id="IPR018186">
    <property type="entry name" value="TF_T-box_CS"/>
</dbReference>
<evidence type="ECO:0000259" key="9">
    <source>
        <dbReference type="PROSITE" id="PS50252"/>
    </source>
</evidence>
<evidence type="ECO:0000256" key="8">
    <source>
        <dbReference type="SAM" id="MobiDB-lite"/>
    </source>
</evidence>
<dbReference type="PRINTS" id="PR00938">
    <property type="entry name" value="BRACHYURY"/>
</dbReference>
<dbReference type="InterPro" id="IPR001699">
    <property type="entry name" value="TF_T-box"/>
</dbReference>
<dbReference type="PRINTS" id="PR00937">
    <property type="entry name" value="TBOX"/>
</dbReference>
<feature type="domain" description="T-box" evidence="9">
    <location>
        <begin position="34"/>
        <end position="212"/>
    </location>
</feature>
<sequence length="439" mass="49419">MSENDQYQSLIGLTGDNCDEGADICMPEKPELHLQDVELWRKFKNLTNEMIVTKAGRRMFPILKVHARGLDPKAMYNVMLDFAAADSTRWKFVNGEWVVGGKPEPAAPSCQYTHPDSPHFGSHWMKQPIQFCKVKLSNKLNSNGQIMLNSLHKYEPRVHIVRVESNTSDGDQEKVCSASFSDAQFIAVTAYQNEEITNLKIRYNPFAKAFLDAKERKECQQADLQQYVSQGWFGMPINGVPNMHNMPITPTRMGHLPGVPYAMNQTLLEGQYATLHDPRYSIRGHRHAPYPTVSNQPLRQDSKAMVDNNSISSMKSPPSEHTHPAPPDALELPQSRTPITTGDSPTSPFFSYDPNLHHPNATVDFVQQSPSPAPRPQTMIWPLGTGSLPASLQNYYPNYDFRQFPNAPYVQMSTYLPTIPHDVLQTNTSTNNDPSPIVK</sequence>
<evidence type="ECO:0000256" key="6">
    <source>
        <dbReference type="ARBA" id="ARBA00023242"/>
    </source>
</evidence>
<keyword evidence="11" id="KW-1185">Reference proteome</keyword>
<feature type="region of interest" description="Disordered" evidence="8">
    <location>
        <begin position="308"/>
        <end position="343"/>
    </location>
</feature>
<evidence type="ECO:0000256" key="5">
    <source>
        <dbReference type="ARBA" id="ARBA00023163"/>
    </source>
</evidence>
<reference evidence="10 11" key="1">
    <citation type="journal article" date="2023" name="BMC Biol.">
        <title>The compact genome of the sponge Oopsacas minuta (Hexactinellida) is lacking key metazoan core genes.</title>
        <authorList>
            <person name="Santini S."/>
            <person name="Schenkelaars Q."/>
            <person name="Jourda C."/>
            <person name="Duchesne M."/>
            <person name="Belahbib H."/>
            <person name="Rocher C."/>
            <person name="Selva M."/>
            <person name="Riesgo A."/>
            <person name="Vervoort M."/>
            <person name="Leys S.P."/>
            <person name="Kodjabachian L."/>
            <person name="Le Bivic A."/>
            <person name="Borchiellini C."/>
            <person name="Claverie J.M."/>
            <person name="Renard E."/>
        </authorList>
    </citation>
    <scope>NUCLEOTIDE SEQUENCE [LARGE SCALE GENOMIC DNA]</scope>
    <source>
        <strain evidence="10">SPO-2</strain>
    </source>
</reference>
<dbReference type="InterPro" id="IPR008967">
    <property type="entry name" value="p53-like_TF_DNA-bd_sf"/>
</dbReference>
<keyword evidence="2" id="KW-0217">Developmental protein</keyword>
<dbReference type="EMBL" id="JAKMXF010000277">
    <property type="protein sequence ID" value="KAI6653354.1"/>
    <property type="molecule type" value="Genomic_DNA"/>
</dbReference>
<keyword evidence="3" id="KW-0805">Transcription regulation</keyword>
<dbReference type="PROSITE" id="PS01283">
    <property type="entry name" value="TBOX_1"/>
    <property type="match status" value="1"/>
</dbReference>
<dbReference type="GO" id="GO:0005634">
    <property type="term" value="C:nucleus"/>
    <property type="evidence" value="ECO:0007669"/>
    <property type="project" value="UniProtKB-SubCell"/>
</dbReference>
<dbReference type="FunFam" id="2.60.40.820:FF:000002">
    <property type="entry name" value="T-box transcription factor Brachyury"/>
    <property type="match status" value="1"/>
</dbReference>
<evidence type="ECO:0000256" key="3">
    <source>
        <dbReference type="ARBA" id="ARBA00023015"/>
    </source>
</evidence>
<dbReference type="GO" id="GO:0001708">
    <property type="term" value="P:cell fate specification"/>
    <property type="evidence" value="ECO:0007669"/>
    <property type="project" value="TreeGrafter"/>
</dbReference>
<evidence type="ECO:0000313" key="11">
    <source>
        <dbReference type="Proteomes" id="UP001165289"/>
    </source>
</evidence>
<dbReference type="InterPro" id="IPR002070">
    <property type="entry name" value="TF_Brachyury"/>
</dbReference>
<dbReference type="GO" id="GO:0000978">
    <property type="term" value="F:RNA polymerase II cis-regulatory region sequence-specific DNA binding"/>
    <property type="evidence" value="ECO:0007669"/>
    <property type="project" value="InterPro"/>
</dbReference>
<dbReference type="GO" id="GO:0045893">
    <property type="term" value="P:positive regulation of DNA-templated transcription"/>
    <property type="evidence" value="ECO:0007669"/>
    <property type="project" value="InterPro"/>
</dbReference>
<evidence type="ECO:0000256" key="4">
    <source>
        <dbReference type="ARBA" id="ARBA00023125"/>
    </source>
</evidence>
<gene>
    <name evidence="10" type="ORF">LOD99_3574</name>
</gene>
<dbReference type="PANTHER" id="PTHR11267">
    <property type="entry name" value="T-BOX PROTEIN-RELATED"/>
    <property type="match status" value="1"/>
</dbReference>
<dbReference type="AlphaFoldDB" id="A0AAV7JWT2"/>
<comment type="subcellular location">
    <subcellularLocation>
        <location evidence="1 7">Nucleus</location>
    </subcellularLocation>
</comment>
<dbReference type="CDD" id="cd20192">
    <property type="entry name" value="T-box_TBXT_TBX19-like"/>
    <property type="match status" value="1"/>
</dbReference>
<dbReference type="Proteomes" id="UP001165289">
    <property type="component" value="Unassembled WGS sequence"/>
</dbReference>
<feature type="compositionally biased region" description="Polar residues" evidence="8">
    <location>
        <begin position="334"/>
        <end position="343"/>
    </location>
</feature>
<dbReference type="InterPro" id="IPR046360">
    <property type="entry name" value="T-box_DNA-bd"/>
</dbReference>
<evidence type="ECO:0000256" key="2">
    <source>
        <dbReference type="ARBA" id="ARBA00022473"/>
    </source>
</evidence>
<comment type="caution">
    <text evidence="10">The sequence shown here is derived from an EMBL/GenBank/DDBJ whole genome shotgun (WGS) entry which is preliminary data.</text>
</comment>
<dbReference type="PANTHER" id="PTHR11267:SF106">
    <property type="entry name" value="T-RELATED PROTEIN"/>
    <property type="match status" value="1"/>
</dbReference>